<evidence type="ECO:0000313" key="2">
    <source>
        <dbReference type="EMBL" id="THG15098.1"/>
    </source>
</evidence>
<feature type="chain" id="PRO_5020673258" evidence="1">
    <location>
        <begin position="28"/>
        <end position="130"/>
    </location>
</feature>
<keyword evidence="1" id="KW-0732">Signal</keyword>
<sequence>MEISHKNSLLFLVLAAFSAKLVLFCSADPIDGFTLVPLTEKNFGLQKPYNVPLDNRYSYEDGVRRLCPSPVDFASPATTSLIATPPSLLSPVVDFTAIVLPSHSPWKVIYMLYSPKHTHTLCTSMNNDEG</sequence>
<dbReference type="EMBL" id="SDRB02004927">
    <property type="protein sequence ID" value="THG15098.1"/>
    <property type="molecule type" value="Genomic_DNA"/>
</dbReference>
<evidence type="ECO:0000256" key="1">
    <source>
        <dbReference type="SAM" id="SignalP"/>
    </source>
</evidence>
<dbReference type="AlphaFoldDB" id="A0A4S4EFB9"/>
<organism evidence="2 3">
    <name type="scientific">Camellia sinensis var. sinensis</name>
    <name type="common">China tea</name>
    <dbReference type="NCBI Taxonomy" id="542762"/>
    <lineage>
        <taxon>Eukaryota</taxon>
        <taxon>Viridiplantae</taxon>
        <taxon>Streptophyta</taxon>
        <taxon>Embryophyta</taxon>
        <taxon>Tracheophyta</taxon>
        <taxon>Spermatophyta</taxon>
        <taxon>Magnoliopsida</taxon>
        <taxon>eudicotyledons</taxon>
        <taxon>Gunneridae</taxon>
        <taxon>Pentapetalae</taxon>
        <taxon>asterids</taxon>
        <taxon>Ericales</taxon>
        <taxon>Theaceae</taxon>
        <taxon>Camellia</taxon>
    </lineage>
</organism>
<evidence type="ECO:0000313" key="3">
    <source>
        <dbReference type="Proteomes" id="UP000306102"/>
    </source>
</evidence>
<protein>
    <submittedName>
        <fullName evidence="2">Uncharacterized protein</fullName>
    </submittedName>
</protein>
<gene>
    <name evidence="2" type="ORF">TEA_014015</name>
</gene>
<proteinExistence type="predicted"/>
<feature type="signal peptide" evidence="1">
    <location>
        <begin position="1"/>
        <end position="27"/>
    </location>
</feature>
<dbReference type="Proteomes" id="UP000306102">
    <property type="component" value="Unassembled WGS sequence"/>
</dbReference>
<accession>A0A4S4EFB9</accession>
<keyword evidence="3" id="KW-1185">Reference proteome</keyword>
<dbReference type="PANTHER" id="PTHR33681">
    <property type="entry name" value="BINDING PROTEIN, PUTATIVE, EXPRESSED-RELATED"/>
    <property type="match status" value="1"/>
</dbReference>
<reference evidence="2 3" key="1">
    <citation type="journal article" date="2018" name="Proc. Natl. Acad. Sci. U.S.A.">
        <title>Draft genome sequence of Camellia sinensis var. sinensis provides insights into the evolution of the tea genome and tea quality.</title>
        <authorList>
            <person name="Wei C."/>
            <person name="Yang H."/>
            <person name="Wang S."/>
            <person name="Zhao J."/>
            <person name="Liu C."/>
            <person name="Gao L."/>
            <person name="Xia E."/>
            <person name="Lu Y."/>
            <person name="Tai Y."/>
            <person name="She G."/>
            <person name="Sun J."/>
            <person name="Cao H."/>
            <person name="Tong W."/>
            <person name="Gao Q."/>
            <person name="Li Y."/>
            <person name="Deng W."/>
            <person name="Jiang X."/>
            <person name="Wang W."/>
            <person name="Chen Q."/>
            <person name="Zhang S."/>
            <person name="Li H."/>
            <person name="Wu J."/>
            <person name="Wang P."/>
            <person name="Li P."/>
            <person name="Shi C."/>
            <person name="Zheng F."/>
            <person name="Jian J."/>
            <person name="Huang B."/>
            <person name="Shan D."/>
            <person name="Shi M."/>
            <person name="Fang C."/>
            <person name="Yue Y."/>
            <person name="Li F."/>
            <person name="Li D."/>
            <person name="Wei S."/>
            <person name="Han B."/>
            <person name="Jiang C."/>
            <person name="Yin Y."/>
            <person name="Xia T."/>
            <person name="Zhang Z."/>
            <person name="Bennetzen J.L."/>
            <person name="Zhao S."/>
            <person name="Wan X."/>
        </authorList>
    </citation>
    <scope>NUCLEOTIDE SEQUENCE [LARGE SCALE GENOMIC DNA]</scope>
    <source>
        <strain evidence="3">cv. Shuchazao</strain>
        <tissue evidence="2">Leaf</tissue>
    </source>
</reference>
<name>A0A4S4EFB9_CAMSN</name>
<comment type="caution">
    <text evidence="2">The sequence shown here is derived from an EMBL/GenBank/DDBJ whole genome shotgun (WGS) entry which is preliminary data.</text>
</comment>
<dbReference type="PANTHER" id="PTHR33681:SF11">
    <property type="entry name" value="ALGINATE LYASE"/>
    <property type="match status" value="1"/>
</dbReference>